<accession>A0A4Q0SR70</accession>
<evidence type="ECO:0000313" key="2">
    <source>
        <dbReference type="Proteomes" id="UP000290565"/>
    </source>
</evidence>
<organism evidence="1 2">
    <name type="scientific">Bradyrhizobium zhanjiangense</name>
    <dbReference type="NCBI Taxonomy" id="1325107"/>
    <lineage>
        <taxon>Bacteria</taxon>
        <taxon>Pseudomonadati</taxon>
        <taxon>Pseudomonadota</taxon>
        <taxon>Alphaproteobacteria</taxon>
        <taxon>Hyphomicrobiales</taxon>
        <taxon>Nitrobacteraceae</taxon>
        <taxon>Bradyrhizobium</taxon>
    </lineage>
</organism>
<name>A0A4Q0SR70_9BRAD</name>
<dbReference type="EMBL" id="LBJM01000039">
    <property type="protein sequence ID" value="RXH40416.1"/>
    <property type="molecule type" value="Genomic_DNA"/>
</dbReference>
<dbReference type="Proteomes" id="UP000290565">
    <property type="component" value="Unassembled WGS sequence"/>
</dbReference>
<proteinExistence type="predicted"/>
<dbReference type="RefSeq" id="WP_128944723.1">
    <property type="nucleotide sequence ID" value="NZ_LBJM01000039.1"/>
</dbReference>
<sequence length="77" mass="8580">MHLAFRSVEILRHQDNFEALIRPGVLVRLTFHFGRSSAVSVSAIKLSKLDLAFRQTPGAPADAAAALRWRASTQFLF</sequence>
<protein>
    <submittedName>
        <fullName evidence="1">Uncharacterized protein</fullName>
    </submittedName>
</protein>
<comment type="caution">
    <text evidence="1">The sequence shown here is derived from an EMBL/GenBank/DDBJ whole genome shotgun (WGS) entry which is preliminary data.</text>
</comment>
<gene>
    <name evidence="1" type="ORF">XH94_13170</name>
</gene>
<dbReference type="AlphaFoldDB" id="A0A4Q0SR70"/>
<evidence type="ECO:0000313" key="1">
    <source>
        <dbReference type="EMBL" id="RXH40416.1"/>
    </source>
</evidence>
<reference evidence="1 2" key="1">
    <citation type="submission" date="2015-04" db="EMBL/GenBank/DDBJ databases">
        <title>Comparative genomics of rhizobia nodulating Arachis hypogaea in China.</title>
        <authorList>
            <person name="Li Y."/>
        </authorList>
    </citation>
    <scope>NUCLEOTIDE SEQUENCE [LARGE SCALE GENOMIC DNA]</scope>
    <source>
        <strain evidence="1 2">CCBAU 51787</strain>
    </source>
</reference>